<gene>
    <name evidence="4" type="ORF">HaLaN_05017</name>
</gene>
<dbReference type="PANTHER" id="PTHR23023">
    <property type="entry name" value="DIMETHYLANILINE MONOOXYGENASE"/>
    <property type="match status" value="1"/>
</dbReference>
<dbReference type="InterPro" id="IPR050346">
    <property type="entry name" value="FMO-like"/>
</dbReference>
<dbReference type="InterPro" id="IPR036188">
    <property type="entry name" value="FAD/NAD-bd_sf"/>
</dbReference>
<keyword evidence="5" id="KW-1185">Reference proteome</keyword>
<reference evidence="4 5" key="1">
    <citation type="submission" date="2020-02" db="EMBL/GenBank/DDBJ databases">
        <title>Draft genome sequence of Haematococcus lacustris strain NIES-144.</title>
        <authorList>
            <person name="Morimoto D."/>
            <person name="Nakagawa S."/>
            <person name="Yoshida T."/>
            <person name="Sawayama S."/>
        </authorList>
    </citation>
    <scope>NUCLEOTIDE SEQUENCE [LARGE SCALE GENOMIC DNA]</scope>
    <source>
        <strain evidence="4 5">NIES-144</strain>
    </source>
</reference>
<dbReference type="GO" id="GO:0004497">
    <property type="term" value="F:monooxygenase activity"/>
    <property type="evidence" value="ECO:0007669"/>
    <property type="project" value="UniProtKB-KW"/>
</dbReference>
<dbReference type="SUPFAM" id="SSF51905">
    <property type="entry name" value="FAD/NAD(P)-binding domain"/>
    <property type="match status" value="1"/>
</dbReference>
<organism evidence="4 5">
    <name type="scientific">Haematococcus lacustris</name>
    <name type="common">Green alga</name>
    <name type="synonym">Haematococcus pluvialis</name>
    <dbReference type="NCBI Taxonomy" id="44745"/>
    <lineage>
        <taxon>Eukaryota</taxon>
        <taxon>Viridiplantae</taxon>
        <taxon>Chlorophyta</taxon>
        <taxon>core chlorophytes</taxon>
        <taxon>Chlorophyceae</taxon>
        <taxon>CS clade</taxon>
        <taxon>Chlamydomonadales</taxon>
        <taxon>Haematococcaceae</taxon>
        <taxon>Haematococcus</taxon>
    </lineage>
</organism>
<protein>
    <submittedName>
        <fullName evidence="4">Flavin-containing monooxygenase</fullName>
    </submittedName>
</protein>
<keyword evidence="2" id="KW-0274">FAD</keyword>
<dbReference type="AlphaFoldDB" id="A0A699YKJ8"/>
<dbReference type="Pfam" id="PF13450">
    <property type="entry name" value="NAD_binding_8"/>
    <property type="match status" value="1"/>
</dbReference>
<evidence type="ECO:0000313" key="5">
    <source>
        <dbReference type="Proteomes" id="UP000485058"/>
    </source>
</evidence>
<evidence type="ECO:0000256" key="3">
    <source>
        <dbReference type="ARBA" id="ARBA00023002"/>
    </source>
</evidence>
<name>A0A699YKJ8_HAELA</name>
<dbReference type="EMBL" id="BLLF01000265">
    <property type="protein sequence ID" value="GFH09805.1"/>
    <property type="molecule type" value="Genomic_DNA"/>
</dbReference>
<dbReference type="Proteomes" id="UP000485058">
    <property type="component" value="Unassembled WGS sequence"/>
</dbReference>
<evidence type="ECO:0000313" key="4">
    <source>
        <dbReference type="EMBL" id="GFH09805.1"/>
    </source>
</evidence>
<evidence type="ECO:0000256" key="2">
    <source>
        <dbReference type="ARBA" id="ARBA00022827"/>
    </source>
</evidence>
<dbReference type="Gene3D" id="3.50.50.60">
    <property type="entry name" value="FAD/NAD(P)-binding domain"/>
    <property type="match status" value="1"/>
</dbReference>
<proteinExistence type="predicted"/>
<sequence length="127" mass="13238">MSGPKRFQPRAAGGMSPASCSALSVAVIGAGAGGLVAARELQREGHAVTVFEQGSSVGGVWAYNPDVESDDLLGQQPWRQTLHASMYAGLRTNLPRQIMAFSDFPFVPQTLDLVDRLAANAGAHGSG</sequence>
<evidence type="ECO:0000256" key="1">
    <source>
        <dbReference type="ARBA" id="ARBA00022630"/>
    </source>
</evidence>
<keyword evidence="4" id="KW-0503">Monooxygenase</keyword>
<accession>A0A699YKJ8</accession>
<keyword evidence="1" id="KW-0285">Flavoprotein</keyword>
<comment type="caution">
    <text evidence="4">The sequence shown here is derived from an EMBL/GenBank/DDBJ whole genome shotgun (WGS) entry which is preliminary data.</text>
</comment>
<dbReference type="PRINTS" id="PR00419">
    <property type="entry name" value="ADXRDTASE"/>
</dbReference>
<keyword evidence="3" id="KW-0560">Oxidoreductase</keyword>